<keyword evidence="2" id="KW-1185">Reference proteome</keyword>
<dbReference type="GO" id="GO:0009543">
    <property type="term" value="C:chloroplast thylakoid lumen"/>
    <property type="evidence" value="ECO:0007669"/>
    <property type="project" value="TreeGrafter"/>
</dbReference>
<dbReference type="RefSeq" id="XP_003064248.1">
    <property type="nucleotide sequence ID" value="XM_003064202.1"/>
</dbReference>
<gene>
    <name evidence="1" type="ORF">MICPUCDRAFT_54042</name>
</gene>
<dbReference type="Proteomes" id="UP000001876">
    <property type="component" value="Unassembled WGS sequence"/>
</dbReference>
<reference evidence="1 2" key="1">
    <citation type="journal article" date="2009" name="Science">
        <title>Green evolution and dynamic adaptations revealed by genomes of the marine picoeukaryotes Micromonas.</title>
        <authorList>
            <person name="Worden A.Z."/>
            <person name="Lee J.H."/>
            <person name="Mock T."/>
            <person name="Rouze P."/>
            <person name="Simmons M.P."/>
            <person name="Aerts A.L."/>
            <person name="Allen A.E."/>
            <person name="Cuvelier M.L."/>
            <person name="Derelle E."/>
            <person name="Everett M.V."/>
            <person name="Foulon E."/>
            <person name="Grimwood J."/>
            <person name="Gundlach H."/>
            <person name="Henrissat B."/>
            <person name="Napoli C."/>
            <person name="McDonald S.M."/>
            <person name="Parker M.S."/>
            <person name="Rombauts S."/>
            <person name="Salamov A."/>
            <person name="Von Dassow P."/>
            <person name="Badger J.H."/>
            <person name="Coutinho P.M."/>
            <person name="Demir E."/>
            <person name="Dubchak I."/>
            <person name="Gentemann C."/>
            <person name="Eikrem W."/>
            <person name="Gready J.E."/>
            <person name="John U."/>
            <person name="Lanier W."/>
            <person name="Lindquist E.A."/>
            <person name="Lucas S."/>
            <person name="Mayer K.F."/>
            <person name="Moreau H."/>
            <person name="Not F."/>
            <person name="Otillar R."/>
            <person name="Panaud O."/>
            <person name="Pangilinan J."/>
            <person name="Paulsen I."/>
            <person name="Piegu B."/>
            <person name="Poliakov A."/>
            <person name="Robbens S."/>
            <person name="Schmutz J."/>
            <person name="Toulza E."/>
            <person name="Wyss T."/>
            <person name="Zelensky A."/>
            <person name="Zhou K."/>
            <person name="Armbrust E.V."/>
            <person name="Bhattacharya D."/>
            <person name="Goodenough U.W."/>
            <person name="Van de Peer Y."/>
            <person name="Grigoriev I.V."/>
        </authorList>
    </citation>
    <scope>NUCLEOTIDE SEQUENCE [LARGE SCALE GENOMIC DNA]</scope>
    <source>
        <strain evidence="1 2">CCMP1545</strain>
    </source>
</reference>
<dbReference type="EMBL" id="GG663750">
    <property type="protein sequence ID" value="EEH51870.1"/>
    <property type="molecule type" value="Genomic_DNA"/>
</dbReference>
<evidence type="ECO:0000313" key="1">
    <source>
        <dbReference type="EMBL" id="EEH51870.1"/>
    </source>
</evidence>
<evidence type="ECO:0000313" key="2">
    <source>
        <dbReference type="Proteomes" id="UP000001876"/>
    </source>
</evidence>
<name>C1N8D3_MICPC</name>
<dbReference type="KEGG" id="mpp:MICPUCDRAFT_54042"/>
<dbReference type="STRING" id="564608.C1N8D3"/>
<dbReference type="PANTHER" id="PTHR47862">
    <property type="entry name" value="PEPTIDYL-PROLYL CIS-TRANS ISOMERASE FKBP18, CHLOROPLASTIC"/>
    <property type="match status" value="1"/>
</dbReference>
<dbReference type="GeneID" id="9689504"/>
<protein>
    <submittedName>
        <fullName evidence="1">Predicted protein</fullName>
    </submittedName>
</protein>
<proteinExistence type="predicted"/>
<accession>C1N8D3</accession>
<sequence>MTSIATSRVVAPVGRGRVGDRARRARAPRAAVANAARGRDAAAAATTTFSSSSSSSAIIAVRGDVATSAVNRREATLATAATMAALFAPEPALATPPRQTMQVPESDYKPIPGTNPPIMYADVKGGSGSEGGVKPGQARPISRRFPSDRVGVVNADPLGLLPACLSAQLSMRVAVHFDVKFRRLTIATSRQGAGVTGGTPYGFTVGTPAGTPGGPAARVRVREPAGAFCTNVFHPPLGFNI</sequence>
<dbReference type="OrthoDB" id="1902587at2759"/>
<dbReference type="InterPro" id="IPR044180">
    <property type="entry name" value="FKBP18-like"/>
</dbReference>
<dbReference type="PANTHER" id="PTHR47862:SF2">
    <property type="entry name" value="PEPTIDYLPROLYL ISOMERASE"/>
    <property type="match status" value="1"/>
</dbReference>
<dbReference type="AlphaFoldDB" id="C1N8D3"/>
<organism evidence="2">
    <name type="scientific">Micromonas pusilla (strain CCMP1545)</name>
    <name type="common">Picoplanktonic green alga</name>
    <dbReference type="NCBI Taxonomy" id="564608"/>
    <lineage>
        <taxon>Eukaryota</taxon>
        <taxon>Viridiplantae</taxon>
        <taxon>Chlorophyta</taxon>
        <taxon>Mamiellophyceae</taxon>
        <taxon>Mamiellales</taxon>
        <taxon>Mamiellaceae</taxon>
        <taxon>Micromonas</taxon>
    </lineage>
</organism>